<keyword evidence="1" id="KW-0805">Transcription regulation</keyword>
<dbReference type="OrthoDB" id="9789899at2"/>
<dbReference type="GO" id="GO:0043565">
    <property type="term" value="F:sequence-specific DNA binding"/>
    <property type="evidence" value="ECO:0007669"/>
    <property type="project" value="InterPro"/>
</dbReference>
<dbReference type="PROSITE" id="PS01124">
    <property type="entry name" value="HTH_ARAC_FAMILY_2"/>
    <property type="match status" value="1"/>
</dbReference>
<protein>
    <submittedName>
        <fullName evidence="5">AraC family transcriptional regulator</fullName>
    </submittedName>
</protein>
<dbReference type="InterPro" id="IPR020449">
    <property type="entry name" value="Tscrpt_reg_AraC-type_HTH"/>
</dbReference>
<dbReference type="RefSeq" id="WP_102646474.1">
    <property type="nucleotide sequence ID" value="NZ_PNYA01000014.1"/>
</dbReference>
<dbReference type="Pfam" id="PF12852">
    <property type="entry name" value="Cupin_6"/>
    <property type="match status" value="1"/>
</dbReference>
<dbReference type="Gene3D" id="1.10.10.60">
    <property type="entry name" value="Homeodomain-like"/>
    <property type="match status" value="2"/>
</dbReference>
<organism evidence="5 6">
    <name type="scientific">Trinickia dabaoshanensis</name>
    <dbReference type="NCBI Taxonomy" id="564714"/>
    <lineage>
        <taxon>Bacteria</taxon>
        <taxon>Pseudomonadati</taxon>
        <taxon>Pseudomonadota</taxon>
        <taxon>Betaproteobacteria</taxon>
        <taxon>Burkholderiales</taxon>
        <taxon>Burkholderiaceae</taxon>
        <taxon>Trinickia</taxon>
    </lineage>
</organism>
<keyword evidence="3" id="KW-0804">Transcription</keyword>
<dbReference type="InterPro" id="IPR050204">
    <property type="entry name" value="AraC_XylS_family_regulators"/>
</dbReference>
<dbReference type="InterPro" id="IPR018062">
    <property type="entry name" value="HTH_AraC-typ_CS"/>
</dbReference>
<dbReference type="Pfam" id="PF12833">
    <property type="entry name" value="HTH_18"/>
    <property type="match status" value="1"/>
</dbReference>
<keyword evidence="6" id="KW-1185">Reference proteome</keyword>
<name>A0A2N7VMV9_9BURK</name>
<dbReference type="PANTHER" id="PTHR46796">
    <property type="entry name" value="HTH-TYPE TRANSCRIPTIONAL ACTIVATOR RHAS-RELATED"/>
    <property type="match status" value="1"/>
</dbReference>
<accession>A0A2N7VMV9</accession>
<dbReference type="PANTHER" id="PTHR46796:SF7">
    <property type="entry name" value="ARAC FAMILY TRANSCRIPTIONAL REGULATOR"/>
    <property type="match status" value="1"/>
</dbReference>
<dbReference type="EMBL" id="PNYA01000014">
    <property type="protein sequence ID" value="PMS18511.1"/>
    <property type="molecule type" value="Genomic_DNA"/>
</dbReference>
<dbReference type="PROSITE" id="PS00041">
    <property type="entry name" value="HTH_ARAC_FAMILY_1"/>
    <property type="match status" value="1"/>
</dbReference>
<dbReference type="SMART" id="SM00342">
    <property type="entry name" value="HTH_ARAC"/>
    <property type="match status" value="1"/>
</dbReference>
<dbReference type="Proteomes" id="UP000235616">
    <property type="component" value="Unassembled WGS sequence"/>
</dbReference>
<evidence type="ECO:0000259" key="4">
    <source>
        <dbReference type="PROSITE" id="PS01124"/>
    </source>
</evidence>
<sequence>MVDPLSEVVTLLQPRASVSKVVNGSGRWRVRRYRAPEPLYFVIVEGMCTLTVDERAPIELQADDFVLIPSSSSLTMTSLEPPLSDDLNSPPTVLPNGELSLGTEGASPDVRYLVGHCIFGSPDAALLISLLPRFVHIRGERRLTTLVQLVVDEFRSARPARDVVLGRLLDVLFIEAFRSSTGAALSPGLLRGLGDDRLAAAIRAMHASPTHAWTVAQLAKQAALSRSSFFDRFTRAVGMAPMEYLHAWRMAMAKKMLLHNEGSVAEVAERVGYGSASAFSVAFARFVGLPPSQYAQARMATEQ</sequence>
<dbReference type="SUPFAM" id="SSF46689">
    <property type="entry name" value="Homeodomain-like"/>
    <property type="match status" value="2"/>
</dbReference>
<keyword evidence="2" id="KW-0238">DNA-binding</keyword>
<evidence type="ECO:0000313" key="6">
    <source>
        <dbReference type="Proteomes" id="UP000235616"/>
    </source>
</evidence>
<dbReference type="PRINTS" id="PR00032">
    <property type="entry name" value="HTHARAC"/>
</dbReference>
<evidence type="ECO:0000256" key="3">
    <source>
        <dbReference type="ARBA" id="ARBA00023163"/>
    </source>
</evidence>
<dbReference type="InterPro" id="IPR014710">
    <property type="entry name" value="RmlC-like_jellyroll"/>
</dbReference>
<dbReference type="GO" id="GO:0003700">
    <property type="term" value="F:DNA-binding transcription factor activity"/>
    <property type="evidence" value="ECO:0007669"/>
    <property type="project" value="InterPro"/>
</dbReference>
<proteinExistence type="predicted"/>
<evidence type="ECO:0000313" key="5">
    <source>
        <dbReference type="EMBL" id="PMS18511.1"/>
    </source>
</evidence>
<gene>
    <name evidence="5" type="ORF">C0Z18_16370</name>
</gene>
<feature type="domain" description="HTH araC/xylS-type" evidence="4">
    <location>
        <begin position="196"/>
        <end position="297"/>
    </location>
</feature>
<dbReference type="InterPro" id="IPR032783">
    <property type="entry name" value="AraC_lig"/>
</dbReference>
<dbReference type="InterPro" id="IPR009057">
    <property type="entry name" value="Homeodomain-like_sf"/>
</dbReference>
<comment type="caution">
    <text evidence="5">The sequence shown here is derived from an EMBL/GenBank/DDBJ whole genome shotgun (WGS) entry which is preliminary data.</text>
</comment>
<dbReference type="InterPro" id="IPR018060">
    <property type="entry name" value="HTH_AraC"/>
</dbReference>
<dbReference type="Gene3D" id="2.60.120.10">
    <property type="entry name" value="Jelly Rolls"/>
    <property type="match status" value="1"/>
</dbReference>
<reference evidence="5 6" key="1">
    <citation type="submission" date="2018-01" db="EMBL/GenBank/DDBJ databases">
        <title>Whole genome analyses suggest that Burkholderia sensu lato contains two further novel genera in the rhizoxinica-symbiotica group Mycetohabitans gen. nov., and Trinickia gen. nov.: implications for the evolution of diazotrophy and nodulation in the Burkholderiaceae.</title>
        <authorList>
            <person name="Estrada-de los Santos P."/>
            <person name="Palmer M."/>
            <person name="Chavez-Ramirez B."/>
            <person name="Beukes C."/>
            <person name="Steenkamp E.T."/>
            <person name="Hirsch A.M."/>
            <person name="Manyaka P."/>
            <person name="Maluk M."/>
            <person name="Lafos M."/>
            <person name="Crook M."/>
            <person name="Gross E."/>
            <person name="Simon M.F."/>
            <person name="Bueno dos Reis Junior F."/>
            <person name="Poole P.S."/>
            <person name="Venter S.N."/>
            <person name="James E.K."/>
        </authorList>
    </citation>
    <scope>NUCLEOTIDE SEQUENCE [LARGE SCALE GENOMIC DNA]</scope>
    <source>
        <strain evidence="5 6">GIMN1.004</strain>
    </source>
</reference>
<dbReference type="AlphaFoldDB" id="A0A2N7VMV9"/>
<evidence type="ECO:0000256" key="1">
    <source>
        <dbReference type="ARBA" id="ARBA00023015"/>
    </source>
</evidence>
<evidence type="ECO:0000256" key="2">
    <source>
        <dbReference type="ARBA" id="ARBA00023125"/>
    </source>
</evidence>